<dbReference type="HOGENOM" id="CLU_1156278_0_0_1"/>
<evidence type="ECO:0000313" key="2">
    <source>
        <dbReference type="EMBL" id="EXJ68782.1"/>
    </source>
</evidence>
<sequence>MGHGEIATRGVAQKFNEGRYNCAGQHVRSTAGGSGFSQVFLSYNHLLAWTIILSDVPGHATSQDVEAAIKLEYDKPRQVKMGPISHEACGPEVSVEVRSRLERYGPIQSFYLAPESTGKRLKATAWLQHEAEARSACSLGGRTLDISNKPFVWLPIPSDKNHLQAAKVIRGQTASLHPRKIVPSASTRPIPVSALQLSTSTALNASRDSPNPPRRLAEADSISSAAGTKGLSQLYTISRD</sequence>
<dbReference type="AlphaFoldDB" id="W9WKV7"/>
<accession>W9WKV7</accession>
<protein>
    <submittedName>
        <fullName evidence="2">Uncharacterized protein</fullName>
    </submittedName>
</protein>
<evidence type="ECO:0000256" key="1">
    <source>
        <dbReference type="SAM" id="MobiDB-lite"/>
    </source>
</evidence>
<feature type="compositionally biased region" description="Polar residues" evidence="1">
    <location>
        <begin position="199"/>
        <end position="209"/>
    </location>
</feature>
<feature type="region of interest" description="Disordered" evidence="1">
    <location>
        <begin position="199"/>
        <end position="224"/>
    </location>
</feature>
<evidence type="ECO:0000313" key="3">
    <source>
        <dbReference type="Proteomes" id="UP000019471"/>
    </source>
</evidence>
<organism evidence="2 3">
    <name type="scientific">Cladophialophora psammophila CBS 110553</name>
    <dbReference type="NCBI Taxonomy" id="1182543"/>
    <lineage>
        <taxon>Eukaryota</taxon>
        <taxon>Fungi</taxon>
        <taxon>Dikarya</taxon>
        <taxon>Ascomycota</taxon>
        <taxon>Pezizomycotina</taxon>
        <taxon>Eurotiomycetes</taxon>
        <taxon>Chaetothyriomycetidae</taxon>
        <taxon>Chaetothyriales</taxon>
        <taxon>Herpotrichiellaceae</taxon>
        <taxon>Cladophialophora</taxon>
    </lineage>
</organism>
<dbReference type="RefSeq" id="XP_007746492.1">
    <property type="nucleotide sequence ID" value="XM_007748302.1"/>
</dbReference>
<keyword evidence="3" id="KW-1185">Reference proteome</keyword>
<reference evidence="2 3" key="1">
    <citation type="submission" date="2013-03" db="EMBL/GenBank/DDBJ databases">
        <title>The Genome Sequence of Cladophialophora psammophila CBS 110553.</title>
        <authorList>
            <consortium name="The Broad Institute Genomics Platform"/>
            <person name="Cuomo C."/>
            <person name="de Hoog S."/>
            <person name="Gorbushina A."/>
            <person name="Walker B."/>
            <person name="Young S.K."/>
            <person name="Zeng Q."/>
            <person name="Gargeya S."/>
            <person name="Fitzgerald M."/>
            <person name="Haas B."/>
            <person name="Abouelleil A."/>
            <person name="Allen A.W."/>
            <person name="Alvarado L."/>
            <person name="Arachchi H.M."/>
            <person name="Berlin A.M."/>
            <person name="Chapman S.B."/>
            <person name="Gainer-Dewar J."/>
            <person name="Goldberg J."/>
            <person name="Griggs A."/>
            <person name="Gujja S."/>
            <person name="Hansen M."/>
            <person name="Howarth C."/>
            <person name="Imamovic A."/>
            <person name="Ireland A."/>
            <person name="Larimer J."/>
            <person name="McCowan C."/>
            <person name="Murphy C."/>
            <person name="Pearson M."/>
            <person name="Poon T.W."/>
            <person name="Priest M."/>
            <person name="Roberts A."/>
            <person name="Saif S."/>
            <person name="Shea T."/>
            <person name="Sisk P."/>
            <person name="Sykes S."/>
            <person name="Wortman J."/>
            <person name="Nusbaum C."/>
            <person name="Birren B."/>
        </authorList>
    </citation>
    <scope>NUCLEOTIDE SEQUENCE [LARGE SCALE GENOMIC DNA]</scope>
    <source>
        <strain evidence="2 3">CBS 110553</strain>
    </source>
</reference>
<name>W9WKV7_9EURO</name>
<gene>
    <name evidence="2" type="ORF">A1O5_07713</name>
</gene>
<dbReference type="OrthoDB" id="4116224at2759"/>
<dbReference type="STRING" id="1182543.W9WKV7"/>
<dbReference type="GeneID" id="19192419"/>
<comment type="caution">
    <text evidence="2">The sequence shown here is derived from an EMBL/GenBank/DDBJ whole genome shotgun (WGS) entry which is preliminary data.</text>
</comment>
<dbReference type="EMBL" id="AMGX01000012">
    <property type="protein sequence ID" value="EXJ68782.1"/>
    <property type="molecule type" value="Genomic_DNA"/>
</dbReference>
<dbReference type="Proteomes" id="UP000019471">
    <property type="component" value="Unassembled WGS sequence"/>
</dbReference>
<proteinExistence type="predicted"/>